<dbReference type="AlphaFoldDB" id="A0A5R9DV31"/>
<gene>
    <name evidence="3" type="ORF">FEZ33_05865</name>
</gene>
<sequence>MDFKRIQIVLVFFFLVFDIYLLFMLFNRAEVTSLPTEQIELSIEENLSNRGVTFDELSTEKYQLPFVVSETNNHLAENISQLEIEDVSVNQEGMLTGTLSEPMDLGLGLTAETTGFSNEQRQALQDFLENPALFISGDVYRNIWYVNSEQVIYARMTAFDGRPIVDGTAEIRINLDENFMMTGYTQTFQSNVTELDRDRTILSEREALEIIDRRVETLIPDGSVIHYSILVYYRQTQLDGLNVYSPAWQIVYDNPNGRFTLLVDSIRGNTVNRKQFN</sequence>
<feature type="domain" description="Regulatory protein YycH-like" evidence="2">
    <location>
        <begin position="41"/>
        <end position="256"/>
    </location>
</feature>
<dbReference type="Gene3D" id="2.40.128.690">
    <property type="entry name" value="YycH protein, domain 3-like"/>
    <property type="match status" value="1"/>
</dbReference>
<feature type="transmembrane region" description="Helical" evidence="1">
    <location>
        <begin position="6"/>
        <end position="26"/>
    </location>
</feature>
<dbReference type="InterPro" id="IPR018604">
    <property type="entry name" value="YycI-like"/>
</dbReference>
<keyword evidence="1" id="KW-1133">Transmembrane helix</keyword>
<evidence type="ECO:0000256" key="1">
    <source>
        <dbReference type="SAM" id="Phobius"/>
    </source>
</evidence>
<dbReference type="OrthoDB" id="2139096at2"/>
<evidence type="ECO:0000259" key="2">
    <source>
        <dbReference type="Pfam" id="PF09648"/>
    </source>
</evidence>
<evidence type="ECO:0000313" key="4">
    <source>
        <dbReference type="Proteomes" id="UP000306420"/>
    </source>
</evidence>
<keyword evidence="1" id="KW-0472">Membrane</keyword>
<keyword evidence="1" id="KW-0812">Transmembrane</keyword>
<dbReference type="EMBL" id="VBSP01000016">
    <property type="protein sequence ID" value="TLQ41490.1"/>
    <property type="molecule type" value="Genomic_DNA"/>
</dbReference>
<dbReference type="GO" id="GO:0016020">
    <property type="term" value="C:membrane"/>
    <property type="evidence" value="ECO:0007669"/>
    <property type="project" value="InterPro"/>
</dbReference>
<comment type="caution">
    <text evidence="3">The sequence shown here is derived from an EMBL/GenBank/DDBJ whole genome shotgun (WGS) entry which is preliminary data.</text>
</comment>
<reference evidence="3 4" key="1">
    <citation type="submission" date="2019-05" db="EMBL/GenBank/DDBJ databases">
        <title>The metagenome of a microbial culture collection derived from dairy environment covers the genomic content of the human microbiome.</title>
        <authorList>
            <person name="Roder T."/>
            <person name="Wuthrich D."/>
            <person name="Sattari Z."/>
            <person name="Von Ah U."/>
            <person name="Bar C."/>
            <person name="Ronchi F."/>
            <person name="Macpherson A.J."/>
            <person name="Ganal-Vonarburg S.C."/>
            <person name="Bruggmann R."/>
            <person name="Vergeres G."/>
        </authorList>
    </citation>
    <scope>NUCLEOTIDE SEQUENCE [LARGE SCALE GENOMIC DNA]</scope>
    <source>
        <strain evidence="3 4">FAM 24227</strain>
    </source>
</reference>
<name>A0A5R9DV31_9LACT</name>
<organism evidence="3 4">
    <name type="scientific">Ruoffia tabacinasalis</name>
    <dbReference type="NCBI Taxonomy" id="87458"/>
    <lineage>
        <taxon>Bacteria</taxon>
        <taxon>Bacillati</taxon>
        <taxon>Bacillota</taxon>
        <taxon>Bacilli</taxon>
        <taxon>Lactobacillales</taxon>
        <taxon>Aerococcaceae</taxon>
        <taxon>Ruoffia</taxon>
    </lineage>
</organism>
<proteinExistence type="predicted"/>
<evidence type="ECO:0000313" key="3">
    <source>
        <dbReference type="EMBL" id="TLQ41490.1"/>
    </source>
</evidence>
<dbReference type="Pfam" id="PF09648">
    <property type="entry name" value="YycI"/>
    <property type="match status" value="1"/>
</dbReference>
<accession>A0A5R9DV31</accession>
<dbReference type="Proteomes" id="UP000306420">
    <property type="component" value="Unassembled WGS sequence"/>
</dbReference>
<protein>
    <recommendedName>
        <fullName evidence="2">Regulatory protein YycH-like domain-containing protein</fullName>
    </recommendedName>
</protein>
<dbReference type="RefSeq" id="WP_138404474.1">
    <property type="nucleotide sequence ID" value="NZ_VBSP01000016.1"/>
</dbReference>